<dbReference type="Pfam" id="PF26406">
    <property type="entry name" value="DUF8104"/>
    <property type="match status" value="1"/>
</dbReference>
<organism evidence="3 4">
    <name type="scientific">Halorubrum glutamatedens</name>
    <dbReference type="NCBI Taxonomy" id="2707018"/>
    <lineage>
        <taxon>Archaea</taxon>
        <taxon>Methanobacteriati</taxon>
        <taxon>Methanobacteriota</taxon>
        <taxon>Stenosarchaea group</taxon>
        <taxon>Halobacteria</taxon>
        <taxon>Halobacteriales</taxon>
        <taxon>Haloferacaceae</taxon>
        <taxon>Halorubrum</taxon>
    </lineage>
</organism>
<evidence type="ECO:0000313" key="4">
    <source>
        <dbReference type="Proteomes" id="UP001596145"/>
    </source>
</evidence>
<evidence type="ECO:0000313" key="3">
    <source>
        <dbReference type="EMBL" id="MFC5133730.1"/>
    </source>
</evidence>
<name>A0ABD5QN48_9EURY</name>
<comment type="caution">
    <text evidence="3">The sequence shown here is derived from an EMBL/GenBank/DDBJ whole genome shotgun (WGS) entry which is preliminary data.</text>
</comment>
<dbReference type="InterPro" id="IPR058417">
    <property type="entry name" value="DUF8104"/>
</dbReference>
<dbReference type="AlphaFoldDB" id="A0ABD5QN48"/>
<proteinExistence type="predicted"/>
<protein>
    <submittedName>
        <fullName evidence="3">Uncharacterized protein</fullName>
    </submittedName>
</protein>
<evidence type="ECO:0000256" key="2">
    <source>
        <dbReference type="SAM" id="MobiDB-lite"/>
    </source>
</evidence>
<keyword evidence="1" id="KW-0175">Coiled coil</keyword>
<dbReference type="Proteomes" id="UP001596145">
    <property type="component" value="Unassembled WGS sequence"/>
</dbReference>
<feature type="region of interest" description="Disordered" evidence="2">
    <location>
        <begin position="1"/>
        <end position="20"/>
    </location>
</feature>
<dbReference type="EMBL" id="JBHSKV010000003">
    <property type="protein sequence ID" value="MFC5133730.1"/>
    <property type="molecule type" value="Genomic_DNA"/>
</dbReference>
<evidence type="ECO:0000256" key="1">
    <source>
        <dbReference type="SAM" id="Coils"/>
    </source>
</evidence>
<keyword evidence="4" id="KW-1185">Reference proteome</keyword>
<gene>
    <name evidence="3" type="ORF">ACFPJA_03170</name>
</gene>
<dbReference type="RefSeq" id="WP_122106819.1">
    <property type="nucleotide sequence ID" value="NZ_JBHSKV010000003.1"/>
</dbReference>
<reference evidence="3 4" key="1">
    <citation type="journal article" date="2019" name="Int. J. Syst. Evol. Microbiol.">
        <title>The Global Catalogue of Microorganisms (GCM) 10K type strain sequencing project: providing services to taxonomists for standard genome sequencing and annotation.</title>
        <authorList>
            <consortium name="The Broad Institute Genomics Platform"/>
            <consortium name="The Broad Institute Genome Sequencing Center for Infectious Disease"/>
            <person name="Wu L."/>
            <person name="Ma J."/>
        </authorList>
    </citation>
    <scope>NUCLEOTIDE SEQUENCE [LARGE SCALE GENOMIC DNA]</scope>
    <source>
        <strain evidence="3 4">CGMCC 1.16026</strain>
    </source>
</reference>
<accession>A0ABD5QN48</accession>
<sequence length="142" mass="16942">MSEYFEYPAETGDQSGSSLSWDSIRELLEQSDDREKQRLQEELERIEEQIEHREALYREAVERIQSQIDRYTSTLQTLYNRSFGGGSDAREPVKEALSDLYDDLQREKRQHWQDRQSLEQERREILRQLDELDDAAPLDAFL</sequence>
<feature type="coiled-coil region" evidence="1">
    <location>
        <begin position="29"/>
        <end position="135"/>
    </location>
</feature>